<evidence type="ECO:0000256" key="16">
    <source>
        <dbReference type="ARBA" id="ARBA00022989"/>
    </source>
</evidence>
<feature type="domain" description="Protein kinase" evidence="24">
    <location>
        <begin position="719"/>
        <end position="1045"/>
    </location>
</feature>
<evidence type="ECO:0000256" key="18">
    <source>
        <dbReference type="ARBA" id="ARBA00023170"/>
    </source>
</evidence>
<dbReference type="InterPro" id="IPR032675">
    <property type="entry name" value="LRR_dom_sf"/>
</dbReference>
<dbReference type="InterPro" id="IPR051809">
    <property type="entry name" value="Plant_receptor-like_S/T_kinase"/>
</dbReference>
<dbReference type="PANTHER" id="PTHR27008:SF499">
    <property type="entry name" value="OS06G0581500 PROTEIN"/>
    <property type="match status" value="1"/>
</dbReference>
<evidence type="ECO:0000256" key="8">
    <source>
        <dbReference type="ARBA" id="ARBA00022614"/>
    </source>
</evidence>
<evidence type="ECO:0000256" key="12">
    <source>
        <dbReference type="ARBA" id="ARBA00022737"/>
    </source>
</evidence>
<evidence type="ECO:0000256" key="9">
    <source>
        <dbReference type="ARBA" id="ARBA00022679"/>
    </source>
</evidence>
<dbReference type="Pfam" id="PF07714">
    <property type="entry name" value="PK_Tyr_Ser-Thr"/>
    <property type="match status" value="1"/>
</dbReference>
<dbReference type="SMART" id="SM00369">
    <property type="entry name" value="LRR_TYP"/>
    <property type="match status" value="7"/>
</dbReference>
<evidence type="ECO:0000256" key="15">
    <source>
        <dbReference type="ARBA" id="ARBA00022840"/>
    </source>
</evidence>
<dbReference type="InterPro" id="IPR003591">
    <property type="entry name" value="Leu-rich_rpt_typical-subtyp"/>
</dbReference>
<comment type="similarity">
    <text evidence="3">Belongs to the RLP family.</text>
</comment>
<comment type="similarity">
    <text evidence="2">Belongs to the protein kinase superfamily. Ser/Thr protein kinase family.</text>
</comment>
<evidence type="ECO:0000256" key="10">
    <source>
        <dbReference type="ARBA" id="ARBA00022692"/>
    </source>
</evidence>
<keyword evidence="10 23" id="KW-0812">Transmembrane</keyword>
<dbReference type="SMART" id="SM00220">
    <property type="entry name" value="S_TKc"/>
    <property type="match status" value="1"/>
</dbReference>
<feature type="binding site" evidence="22">
    <location>
        <position position="748"/>
    </location>
    <ligand>
        <name>ATP</name>
        <dbReference type="ChEBI" id="CHEBI:30616"/>
    </ligand>
</feature>
<dbReference type="PANTHER" id="PTHR27008">
    <property type="entry name" value="OS04G0122200 PROTEIN"/>
    <property type="match status" value="1"/>
</dbReference>
<dbReference type="Pfam" id="PF00560">
    <property type="entry name" value="LRR_1"/>
    <property type="match status" value="8"/>
</dbReference>
<keyword evidence="11" id="KW-0732">Signal</keyword>
<dbReference type="FunFam" id="3.30.200.20:FF:000432">
    <property type="entry name" value="LRR receptor-like serine/threonine-protein kinase EFR"/>
    <property type="match status" value="1"/>
</dbReference>
<evidence type="ECO:0000256" key="17">
    <source>
        <dbReference type="ARBA" id="ARBA00023136"/>
    </source>
</evidence>
<keyword evidence="7" id="KW-0597">Phosphoprotein</keyword>
<evidence type="ECO:0000256" key="7">
    <source>
        <dbReference type="ARBA" id="ARBA00022553"/>
    </source>
</evidence>
<dbReference type="GO" id="GO:0005524">
    <property type="term" value="F:ATP binding"/>
    <property type="evidence" value="ECO:0007669"/>
    <property type="project" value="UniProtKB-UniRule"/>
</dbReference>
<dbReference type="FunFam" id="3.80.10.10:FF:000275">
    <property type="entry name" value="Leucine-rich repeat receptor-like protein kinase"/>
    <property type="match status" value="1"/>
</dbReference>
<evidence type="ECO:0000256" key="22">
    <source>
        <dbReference type="PROSITE-ProRule" id="PRU10141"/>
    </source>
</evidence>
<evidence type="ECO:0000256" key="13">
    <source>
        <dbReference type="ARBA" id="ARBA00022741"/>
    </source>
</evidence>
<evidence type="ECO:0000256" key="14">
    <source>
        <dbReference type="ARBA" id="ARBA00022777"/>
    </source>
</evidence>
<comment type="caution">
    <text evidence="25">The sequence shown here is derived from an EMBL/GenBank/DDBJ whole genome shotgun (WGS) entry which is preliminary data.</text>
</comment>
<dbReference type="InterPro" id="IPR001245">
    <property type="entry name" value="Ser-Thr/Tyr_kinase_cat_dom"/>
</dbReference>
<keyword evidence="16 23" id="KW-1133">Transmembrane helix</keyword>
<dbReference type="PROSITE" id="PS00108">
    <property type="entry name" value="PROTEIN_KINASE_ST"/>
    <property type="match status" value="1"/>
</dbReference>
<name>A0A5N5HV69_9ROSA</name>
<reference evidence="25 26" key="1">
    <citation type="submission" date="2019-09" db="EMBL/GenBank/DDBJ databases">
        <authorList>
            <person name="Ou C."/>
        </authorList>
    </citation>
    <scope>NUCLEOTIDE SEQUENCE [LARGE SCALE GENOMIC DNA]</scope>
    <source>
        <strain evidence="25">S2</strain>
        <tissue evidence="25">Leaf</tissue>
    </source>
</reference>
<dbReference type="CDD" id="cd14066">
    <property type="entry name" value="STKc_IRAK"/>
    <property type="match status" value="1"/>
</dbReference>
<dbReference type="Pfam" id="PF13855">
    <property type="entry name" value="LRR_8"/>
    <property type="match status" value="1"/>
</dbReference>
<dbReference type="Proteomes" id="UP000327157">
    <property type="component" value="Chromosome 12"/>
</dbReference>
<evidence type="ECO:0000256" key="4">
    <source>
        <dbReference type="ARBA" id="ARBA00012513"/>
    </source>
</evidence>
<evidence type="ECO:0000256" key="20">
    <source>
        <dbReference type="ARBA" id="ARBA00047899"/>
    </source>
</evidence>
<dbReference type="EMBL" id="SMOL01000143">
    <property type="protein sequence ID" value="KAB2630727.1"/>
    <property type="molecule type" value="Genomic_DNA"/>
</dbReference>
<dbReference type="OrthoDB" id="676979at2759"/>
<keyword evidence="13 22" id="KW-0547">Nucleotide-binding</keyword>
<dbReference type="PROSITE" id="PS00107">
    <property type="entry name" value="PROTEIN_KINASE_ATP"/>
    <property type="match status" value="1"/>
</dbReference>
<dbReference type="SUPFAM" id="SSF52047">
    <property type="entry name" value="RNI-like"/>
    <property type="match status" value="1"/>
</dbReference>
<keyword evidence="15 22" id="KW-0067">ATP-binding</keyword>
<comment type="catalytic activity">
    <reaction evidence="21">
        <text>L-seryl-[protein] + ATP = O-phospho-L-seryl-[protein] + ADP + H(+)</text>
        <dbReference type="Rhea" id="RHEA:17989"/>
        <dbReference type="Rhea" id="RHEA-COMP:9863"/>
        <dbReference type="Rhea" id="RHEA-COMP:11604"/>
        <dbReference type="ChEBI" id="CHEBI:15378"/>
        <dbReference type="ChEBI" id="CHEBI:29999"/>
        <dbReference type="ChEBI" id="CHEBI:30616"/>
        <dbReference type="ChEBI" id="CHEBI:83421"/>
        <dbReference type="ChEBI" id="CHEBI:456216"/>
        <dbReference type="EC" id="2.7.11.1"/>
    </reaction>
</comment>
<evidence type="ECO:0000256" key="5">
    <source>
        <dbReference type="ARBA" id="ARBA00022475"/>
    </source>
</evidence>
<dbReference type="InterPro" id="IPR011009">
    <property type="entry name" value="Kinase-like_dom_sf"/>
</dbReference>
<protein>
    <recommendedName>
        <fullName evidence="4">non-specific serine/threonine protein kinase</fullName>
        <ecNumber evidence="4">2.7.11.1</ecNumber>
    </recommendedName>
</protein>
<dbReference type="InterPro" id="IPR013210">
    <property type="entry name" value="LRR_N_plant-typ"/>
</dbReference>
<reference evidence="25 26" key="3">
    <citation type="submission" date="2019-11" db="EMBL/GenBank/DDBJ databases">
        <title>A de novo genome assembly of a pear dwarfing rootstock.</title>
        <authorList>
            <person name="Wang F."/>
            <person name="Wang J."/>
            <person name="Li S."/>
            <person name="Zhang Y."/>
            <person name="Fang M."/>
            <person name="Ma L."/>
            <person name="Zhao Y."/>
            <person name="Jiang S."/>
        </authorList>
    </citation>
    <scope>NUCLEOTIDE SEQUENCE [LARGE SCALE GENOMIC DNA]</scope>
    <source>
        <strain evidence="25">S2</strain>
        <tissue evidence="25">Leaf</tissue>
    </source>
</reference>
<comment type="catalytic activity">
    <reaction evidence="20">
        <text>L-threonyl-[protein] + ATP = O-phospho-L-threonyl-[protein] + ADP + H(+)</text>
        <dbReference type="Rhea" id="RHEA:46608"/>
        <dbReference type="Rhea" id="RHEA-COMP:11060"/>
        <dbReference type="Rhea" id="RHEA-COMP:11605"/>
        <dbReference type="ChEBI" id="CHEBI:15378"/>
        <dbReference type="ChEBI" id="CHEBI:30013"/>
        <dbReference type="ChEBI" id="CHEBI:30616"/>
        <dbReference type="ChEBI" id="CHEBI:61977"/>
        <dbReference type="ChEBI" id="CHEBI:456216"/>
        <dbReference type="EC" id="2.7.11.1"/>
    </reaction>
</comment>
<dbReference type="AlphaFoldDB" id="A0A5N5HV69"/>
<dbReference type="InterPro" id="IPR000719">
    <property type="entry name" value="Prot_kinase_dom"/>
</dbReference>
<reference evidence="26" key="2">
    <citation type="submission" date="2019-10" db="EMBL/GenBank/DDBJ databases">
        <title>A de novo genome assembly of a pear dwarfing rootstock.</title>
        <authorList>
            <person name="Wang F."/>
            <person name="Wang J."/>
            <person name="Li S."/>
            <person name="Zhang Y."/>
            <person name="Fang M."/>
            <person name="Ma L."/>
            <person name="Zhao Y."/>
            <person name="Jiang S."/>
        </authorList>
    </citation>
    <scope>NUCLEOTIDE SEQUENCE [LARGE SCALE GENOMIC DNA]</scope>
</reference>
<evidence type="ECO:0000256" key="23">
    <source>
        <dbReference type="SAM" id="Phobius"/>
    </source>
</evidence>
<dbReference type="InterPro" id="IPR017441">
    <property type="entry name" value="Protein_kinase_ATP_BS"/>
</dbReference>
<evidence type="ECO:0000259" key="24">
    <source>
        <dbReference type="PROSITE" id="PS50011"/>
    </source>
</evidence>
<dbReference type="InterPro" id="IPR001611">
    <property type="entry name" value="Leu-rich_rpt"/>
</dbReference>
<dbReference type="InterPro" id="IPR008271">
    <property type="entry name" value="Ser/Thr_kinase_AS"/>
</dbReference>
<comment type="subcellular location">
    <subcellularLocation>
        <location evidence="1">Cell membrane</location>
        <topology evidence="1">Single-pass type I membrane protein</topology>
    </subcellularLocation>
</comment>
<feature type="transmembrane region" description="Helical" evidence="23">
    <location>
        <begin position="12"/>
        <end position="28"/>
    </location>
</feature>
<dbReference type="EC" id="2.7.11.1" evidence="4"/>
<organism evidence="25 26">
    <name type="scientific">Pyrus ussuriensis x Pyrus communis</name>
    <dbReference type="NCBI Taxonomy" id="2448454"/>
    <lineage>
        <taxon>Eukaryota</taxon>
        <taxon>Viridiplantae</taxon>
        <taxon>Streptophyta</taxon>
        <taxon>Embryophyta</taxon>
        <taxon>Tracheophyta</taxon>
        <taxon>Spermatophyta</taxon>
        <taxon>Magnoliopsida</taxon>
        <taxon>eudicotyledons</taxon>
        <taxon>Gunneridae</taxon>
        <taxon>Pentapetalae</taxon>
        <taxon>rosids</taxon>
        <taxon>fabids</taxon>
        <taxon>Rosales</taxon>
        <taxon>Rosaceae</taxon>
        <taxon>Amygdaloideae</taxon>
        <taxon>Maleae</taxon>
        <taxon>Pyrus</taxon>
    </lineage>
</organism>
<evidence type="ECO:0000313" key="26">
    <source>
        <dbReference type="Proteomes" id="UP000327157"/>
    </source>
</evidence>
<dbReference type="Gene3D" id="1.10.510.10">
    <property type="entry name" value="Transferase(Phosphotransferase) domain 1"/>
    <property type="match status" value="1"/>
</dbReference>
<evidence type="ECO:0000256" key="11">
    <source>
        <dbReference type="ARBA" id="ARBA00022729"/>
    </source>
</evidence>
<dbReference type="FunFam" id="3.80.10.10:FF:000288">
    <property type="entry name" value="LRR receptor-like serine/threonine-protein kinase EFR"/>
    <property type="match status" value="1"/>
</dbReference>
<keyword evidence="8" id="KW-0433">Leucine-rich repeat</keyword>
<proteinExistence type="inferred from homology"/>
<dbReference type="GO" id="GO:0005886">
    <property type="term" value="C:plasma membrane"/>
    <property type="evidence" value="ECO:0007669"/>
    <property type="project" value="UniProtKB-SubCell"/>
</dbReference>
<dbReference type="Gene3D" id="3.80.10.10">
    <property type="entry name" value="Ribonuclease Inhibitor"/>
    <property type="match status" value="2"/>
</dbReference>
<keyword evidence="18 25" id="KW-0675">Receptor</keyword>
<gene>
    <name evidence="25" type="ORF">D8674_008246</name>
</gene>
<evidence type="ECO:0000256" key="6">
    <source>
        <dbReference type="ARBA" id="ARBA00022527"/>
    </source>
</evidence>
<evidence type="ECO:0000256" key="2">
    <source>
        <dbReference type="ARBA" id="ARBA00008684"/>
    </source>
</evidence>
<dbReference type="FunFam" id="1.10.510.10:FF:000358">
    <property type="entry name" value="Putative leucine-rich repeat receptor-like serine/threonine-protein kinase"/>
    <property type="match status" value="1"/>
</dbReference>
<keyword evidence="17 23" id="KW-0472">Membrane</keyword>
<keyword evidence="6" id="KW-0723">Serine/threonine-protein kinase</keyword>
<evidence type="ECO:0000256" key="1">
    <source>
        <dbReference type="ARBA" id="ARBA00004251"/>
    </source>
</evidence>
<dbReference type="Gene3D" id="3.30.200.20">
    <property type="entry name" value="Phosphorylase Kinase, domain 1"/>
    <property type="match status" value="1"/>
</dbReference>
<dbReference type="SUPFAM" id="SSF52058">
    <property type="entry name" value="L domain-like"/>
    <property type="match status" value="1"/>
</dbReference>
<keyword evidence="14 25" id="KW-0418">Kinase</keyword>
<accession>A0A5N5HV69</accession>
<dbReference type="FunFam" id="3.80.10.10:FF:001158">
    <property type="entry name" value="Leucine-rich repeat protein kinase family protein"/>
    <property type="match status" value="1"/>
</dbReference>
<evidence type="ECO:0000313" key="25">
    <source>
        <dbReference type="EMBL" id="KAB2630727.1"/>
    </source>
</evidence>
<evidence type="ECO:0000256" key="19">
    <source>
        <dbReference type="ARBA" id="ARBA00023180"/>
    </source>
</evidence>
<keyword evidence="5" id="KW-1003">Cell membrane</keyword>
<dbReference type="GO" id="GO:0004674">
    <property type="term" value="F:protein serine/threonine kinase activity"/>
    <property type="evidence" value="ECO:0007669"/>
    <property type="project" value="UniProtKB-KW"/>
</dbReference>
<evidence type="ECO:0000256" key="3">
    <source>
        <dbReference type="ARBA" id="ARBA00009592"/>
    </source>
</evidence>
<keyword evidence="12" id="KW-0677">Repeat</keyword>
<dbReference type="SUPFAM" id="SSF56112">
    <property type="entry name" value="Protein kinase-like (PK-like)"/>
    <property type="match status" value="1"/>
</dbReference>
<keyword evidence="19" id="KW-0325">Glycoprotein</keyword>
<keyword evidence="9" id="KW-0808">Transferase</keyword>
<dbReference type="Pfam" id="PF08263">
    <property type="entry name" value="LRRNT_2"/>
    <property type="match status" value="1"/>
</dbReference>
<sequence length="1048" mass="113632">MEHSSPSSHGRLILFNFLHAFILLWMSTCLESATLGTTTLGNETDRLALLDFKKRITEDPLHVMSSWNDSIDFCSWVGVTCNRATKRVVILNLMSQKLVGSLPPSIGNLTHLTGINLMANNFSGEIPGEMGRLRSLQHLNLSYNSFGGKIPANISYCTQLRTLRIAVNQLIGSIPDQLSSLLNLNFLLLDGNNLSGTIPGWIGNFSSLRSLFLSRNNFQGNIPIELGHLTVLQNFSLGENNLSGMVPSSIYNISSLYIFSVVGNHMHGELPPNVGVTLPNLQAFYCGANNFTGPIPASFSNASGLQILDFAINGFSGPFPAENLGSLRSLVKINFGRNRLGSGENGDLNSISFLTNCTKLKLLGLDNNQFGGELPGSIANLSTQLTLLTFGSNLIYGSIPNGLEHLLNLTGLGVEDNYLGGSVPDGIGKLQKLQILALDYNQFSGPIPPMLGNLTSAITIYINKNRFNGKIPPSLGNCQNLILLDLSSNNLTGTIPKEILGLSSLSIYLDMSNNFLTGSLPSEVGHLVNLAELSASGNKLSGEIPITLGSCATLLVLNLGSNEFQGTIPQSLENLRGLEEIDLSGNNLSGHIPQFLGKLTFLKHLNLSHNDFEGELPKEGVFLNTSGLSILGNDKLCGGISQLHLPVCLKKKTQSSRGILAPKVIIPVACALAFICTMSCFIVGRSMLKKSKAIFVTSPSYKDWKSVSYFELVESTNGFSVDNLIGSGSFGSVYKGVLPSDGTIVAVKVLNLQQPGAFKSFIQECKTLSSIKHRNLLKIITVCSSIDNHGNDFKSLVFEYMVNGSLDMWLHPKDNEESESKRLSLIQRLNIAIDVASALDYLHHHSEASIVHCDMKPSNVLLDEDMVAHIGDFGLARFLLEASDNPSQSQTMSAGLKGSIGYIPPEYGMGGQVSTLGDVYSFGVLLLEMFTGKRPTDDMFGDHLSILQFTAMAMPDHVMDIVDPSLLVIEREDADTTNDDSNDNDVQENKLQNIKIAAWSNEEAWRNVLVSVIQIGLSCTAISPGERMHMNVVVNKLNGIRNSYLNLE</sequence>
<keyword evidence="26" id="KW-1185">Reference proteome</keyword>
<dbReference type="PROSITE" id="PS50011">
    <property type="entry name" value="PROTEIN_KINASE_DOM"/>
    <property type="match status" value="1"/>
</dbReference>
<evidence type="ECO:0000256" key="21">
    <source>
        <dbReference type="ARBA" id="ARBA00048679"/>
    </source>
</evidence>